<feature type="region of interest" description="Disordered" evidence="1">
    <location>
        <begin position="44"/>
        <end position="74"/>
    </location>
</feature>
<dbReference type="Proteomes" id="UP000602510">
    <property type="component" value="Unassembled WGS sequence"/>
</dbReference>
<dbReference type="AlphaFoldDB" id="A0A833T5D2"/>
<evidence type="ECO:0000313" key="3">
    <source>
        <dbReference type="Proteomes" id="UP000602510"/>
    </source>
</evidence>
<feature type="region of interest" description="Disordered" evidence="1">
    <location>
        <begin position="90"/>
        <end position="129"/>
    </location>
</feature>
<organism evidence="2 3">
    <name type="scientific">Phytophthora infestans</name>
    <name type="common">Potato late blight agent</name>
    <name type="synonym">Botrytis infestans</name>
    <dbReference type="NCBI Taxonomy" id="4787"/>
    <lineage>
        <taxon>Eukaryota</taxon>
        <taxon>Sar</taxon>
        <taxon>Stramenopiles</taxon>
        <taxon>Oomycota</taxon>
        <taxon>Peronosporomycetes</taxon>
        <taxon>Peronosporales</taxon>
        <taxon>Peronosporaceae</taxon>
        <taxon>Phytophthora</taxon>
    </lineage>
</organism>
<evidence type="ECO:0000313" key="2">
    <source>
        <dbReference type="EMBL" id="KAF4037109.1"/>
    </source>
</evidence>
<gene>
    <name evidence="2" type="ORF">GN244_ATG10810</name>
</gene>
<reference evidence="2" key="1">
    <citation type="submission" date="2020-04" db="EMBL/GenBank/DDBJ databases">
        <title>Hybrid Assembly of Korean Phytophthora infestans isolates.</title>
        <authorList>
            <person name="Prokchorchik M."/>
            <person name="Lee Y."/>
            <person name="Seo J."/>
            <person name="Cho J.-H."/>
            <person name="Park Y.-E."/>
            <person name="Jang D.-C."/>
            <person name="Im J.-S."/>
            <person name="Choi J.-G."/>
            <person name="Park H.-J."/>
            <person name="Lee G.-B."/>
            <person name="Lee Y.-G."/>
            <person name="Hong S.-Y."/>
            <person name="Cho K."/>
            <person name="Sohn K.H."/>
        </authorList>
    </citation>
    <scope>NUCLEOTIDE SEQUENCE</scope>
    <source>
        <strain evidence="2">KR_1_A1</strain>
    </source>
</reference>
<name>A0A833T5D2_PHYIN</name>
<feature type="compositionally biased region" description="Basic and acidic residues" evidence="1">
    <location>
        <begin position="60"/>
        <end position="73"/>
    </location>
</feature>
<keyword evidence="3" id="KW-1185">Reference proteome</keyword>
<dbReference type="EMBL" id="WSZM01000250">
    <property type="protein sequence ID" value="KAF4037109.1"/>
    <property type="molecule type" value="Genomic_DNA"/>
</dbReference>
<protein>
    <submittedName>
        <fullName evidence="2">Uncharacterized protein</fullName>
    </submittedName>
</protein>
<proteinExistence type="predicted"/>
<comment type="caution">
    <text evidence="2">The sequence shown here is derived from an EMBL/GenBank/DDBJ whole genome shotgun (WGS) entry which is preliminary data.</text>
</comment>
<sequence>MASKLLNAATSPGMVAPTTINRSLDFKTFSEPLLNVGNRLKRVREESRDHCDQPPSFDEGVEREQRDSERRAEAALVEQRLQQQRLDEKLRREEEERKEVAARAERDQEQAEERRRHEERMELERAEAR</sequence>
<accession>A0A833T5D2</accession>
<evidence type="ECO:0000256" key="1">
    <source>
        <dbReference type="SAM" id="MobiDB-lite"/>
    </source>
</evidence>